<feature type="compositionally biased region" description="Basic and acidic residues" evidence="1">
    <location>
        <begin position="442"/>
        <end position="464"/>
    </location>
</feature>
<feature type="compositionally biased region" description="Basic and acidic residues" evidence="1">
    <location>
        <begin position="570"/>
        <end position="583"/>
    </location>
</feature>
<feature type="compositionally biased region" description="Low complexity" evidence="1">
    <location>
        <begin position="411"/>
        <end position="424"/>
    </location>
</feature>
<feature type="compositionally biased region" description="Low complexity" evidence="1">
    <location>
        <begin position="556"/>
        <end position="569"/>
    </location>
</feature>
<feature type="compositionally biased region" description="Basic and acidic residues" evidence="1">
    <location>
        <begin position="284"/>
        <end position="293"/>
    </location>
</feature>
<proteinExistence type="predicted"/>
<feature type="compositionally biased region" description="Polar residues" evidence="1">
    <location>
        <begin position="297"/>
        <end position="308"/>
    </location>
</feature>
<sequence>MTMDHVALVDKLYEKAAQQWQPNPIQKKISVINSVGTSQVLAPNCQHQMVPPNRRAMRRSSSLNGLALKAAVGGLEAIKEEEKRSKARKMNDPLSTSLHRGNGKASSNSLAHRARTAKTHKSHKSAGSTKSRQCIRKTASCNDAVSARKVLRSQSPRRHTTSSILPTRNVRRSSSLDPKKMKEATGSAVAGRKSKDAKSSCRHGKKLKDKNILRKTSSGKHSDSDSDNSGEKKTRKPTKHTLRKTQSGEDGITHKDERRPGRVKPLRRASSMDADMMTKALVNADKDEERNAKVLENSESLQKSTSAVISRMHKRRDKKDSQRSRHATPRGHTSDDKEEALPSTHKHSSDPSLLKLKTKASAPPERSPRRAIDDGHTDKNNDNDDEEEMPPKRISDPSLMSRVQRTRSPRRVTTAGAARNRGAAYKNHRIAQRALASINDIPPRKSGTDGADADDKPKRVSSDHIRHRRHHHGSNPSHSSRRSAESMGQASMQHMLVTNGDSDSDEDVNPAAADEGISACIQNVLGEVLAVPSPTAEVSPPSVASAFTKEQRHQSSRTGTGSGRLSGAALKEHIKKSMKEKEGGTASSDPAEKNKSVVSHRGSNTLSTFMAERTNRKSSVVVPFGPQVPKDAMKTKEVKKRNASFLAIPYQTGFSDLDDDESVHSRAQNKKNG</sequence>
<gene>
    <name evidence="2" type="ORF">SEMRO_732_G194410.1</name>
</gene>
<feature type="compositionally biased region" description="Basic residues" evidence="1">
    <location>
        <begin position="149"/>
        <end position="160"/>
    </location>
</feature>
<dbReference type="AlphaFoldDB" id="A0A9N8HKH4"/>
<reference evidence="2" key="1">
    <citation type="submission" date="2020-06" db="EMBL/GenBank/DDBJ databases">
        <authorList>
            <consortium name="Plant Systems Biology data submission"/>
        </authorList>
    </citation>
    <scope>NUCLEOTIDE SEQUENCE</scope>
    <source>
        <strain evidence="2">D6</strain>
    </source>
</reference>
<dbReference type="Proteomes" id="UP001153069">
    <property type="component" value="Unassembled WGS sequence"/>
</dbReference>
<name>A0A9N8HKH4_9STRA</name>
<dbReference type="EMBL" id="CAICTM010000731">
    <property type="protein sequence ID" value="CAB9515695.1"/>
    <property type="molecule type" value="Genomic_DNA"/>
</dbReference>
<evidence type="ECO:0000313" key="3">
    <source>
        <dbReference type="Proteomes" id="UP001153069"/>
    </source>
</evidence>
<feature type="compositionally biased region" description="Basic residues" evidence="1">
    <location>
        <begin position="112"/>
        <end position="124"/>
    </location>
</feature>
<feature type="compositionally biased region" description="Basic and acidic residues" evidence="1">
    <location>
        <begin position="220"/>
        <end position="232"/>
    </location>
</feature>
<comment type="caution">
    <text evidence="2">The sequence shown here is derived from an EMBL/GenBank/DDBJ whole genome shotgun (WGS) entry which is preliminary data.</text>
</comment>
<feature type="compositionally biased region" description="Basic and acidic residues" evidence="1">
    <location>
        <begin position="366"/>
        <end position="382"/>
    </location>
</feature>
<feature type="compositionally biased region" description="Basic residues" evidence="1">
    <location>
        <begin position="233"/>
        <end position="243"/>
    </location>
</feature>
<accession>A0A9N8HKH4</accession>
<evidence type="ECO:0000313" key="2">
    <source>
        <dbReference type="EMBL" id="CAB9515695.1"/>
    </source>
</evidence>
<feature type="compositionally biased region" description="Polar residues" evidence="1">
    <location>
        <begin position="93"/>
        <end position="110"/>
    </location>
</feature>
<keyword evidence="3" id="KW-1185">Reference proteome</keyword>
<feature type="region of interest" description="Disordered" evidence="1">
    <location>
        <begin position="653"/>
        <end position="673"/>
    </location>
</feature>
<feature type="compositionally biased region" description="Polar residues" evidence="1">
    <location>
        <begin position="161"/>
        <end position="176"/>
    </location>
</feature>
<feature type="region of interest" description="Disordered" evidence="1">
    <location>
        <begin position="534"/>
        <end position="605"/>
    </location>
</feature>
<protein>
    <submittedName>
        <fullName evidence="2">Uncharacterized protein</fullName>
    </submittedName>
</protein>
<evidence type="ECO:0000256" key="1">
    <source>
        <dbReference type="SAM" id="MobiDB-lite"/>
    </source>
</evidence>
<feature type="region of interest" description="Disordered" evidence="1">
    <location>
        <begin position="81"/>
        <end position="489"/>
    </location>
</feature>
<feature type="compositionally biased region" description="Basic and acidic residues" evidence="1">
    <location>
        <begin position="251"/>
        <end position="260"/>
    </location>
</feature>
<organism evidence="2 3">
    <name type="scientific">Seminavis robusta</name>
    <dbReference type="NCBI Taxonomy" id="568900"/>
    <lineage>
        <taxon>Eukaryota</taxon>
        <taxon>Sar</taxon>
        <taxon>Stramenopiles</taxon>
        <taxon>Ochrophyta</taxon>
        <taxon>Bacillariophyta</taxon>
        <taxon>Bacillariophyceae</taxon>
        <taxon>Bacillariophycidae</taxon>
        <taxon>Naviculales</taxon>
        <taxon>Naviculaceae</taxon>
        <taxon>Seminavis</taxon>
    </lineage>
</organism>